<dbReference type="EMBL" id="JABFRW010000112">
    <property type="protein sequence ID" value="NOT34362.1"/>
    <property type="molecule type" value="Genomic_DNA"/>
</dbReference>
<evidence type="ECO:0000256" key="4">
    <source>
        <dbReference type="ARBA" id="ARBA00023125"/>
    </source>
</evidence>
<proteinExistence type="inferred from homology"/>
<dbReference type="Gene3D" id="1.10.10.10">
    <property type="entry name" value="Winged helix-like DNA-binding domain superfamily/Winged helix DNA-binding domain"/>
    <property type="match status" value="1"/>
</dbReference>
<dbReference type="Pfam" id="PF04542">
    <property type="entry name" value="Sigma70_r2"/>
    <property type="match status" value="1"/>
</dbReference>
<dbReference type="GO" id="GO:0003677">
    <property type="term" value="F:DNA binding"/>
    <property type="evidence" value="ECO:0007669"/>
    <property type="project" value="UniProtKB-KW"/>
</dbReference>
<evidence type="ECO:0000313" key="8">
    <source>
        <dbReference type="EMBL" id="NOT34362.1"/>
    </source>
</evidence>
<keyword evidence="5" id="KW-0804">Transcription</keyword>
<evidence type="ECO:0000256" key="3">
    <source>
        <dbReference type="ARBA" id="ARBA00023082"/>
    </source>
</evidence>
<evidence type="ECO:0000313" key="9">
    <source>
        <dbReference type="Proteomes" id="UP000580839"/>
    </source>
</evidence>
<feature type="domain" description="RNA polymerase sigma-70 region 2" evidence="6">
    <location>
        <begin position="34"/>
        <end position="95"/>
    </location>
</feature>
<comment type="similarity">
    <text evidence="1">Belongs to the sigma-70 factor family. ECF subfamily.</text>
</comment>
<dbReference type="SUPFAM" id="SSF88946">
    <property type="entry name" value="Sigma2 domain of RNA polymerase sigma factors"/>
    <property type="match status" value="1"/>
</dbReference>
<comment type="caution">
    <text evidence="8">The sequence shown here is derived from an EMBL/GenBank/DDBJ whole genome shotgun (WGS) entry which is preliminary data.</text>
</comment>
<name>A0A849SG77_UNCEI</name>
<organism evidence="8 9">
    <name type="scientific">Eiseniibacteriota bacterium</name>
    <dbReference type="NCBI Taxonomy" id="2212470"/>
    <lineage>
        <taxon>Bacteria</taxon>
        <taxon>Candidatus Eiseniibacteriota</taxon>
    </lineage>
</organism>
<evidence type="ECO:0000259" key="7">
    <source>
        <dbReference type="Pfam" id="PF08281"/>
    </source>
</evidence>
<evidence type="ECO:0000256" key="2">
    <source>
        <dbReference type="ARBA" id="ARBA00023015"/>
    </source>
</evidence>
<evidence type="ECO:0000256" key="5">
    <source>
        <dbReference type="ARBA" id="ARBA00023163"/>
    </source>
</evidence>
<dbReference type="InterPro" id="IPR013325">
    <property type="entry name" value="RNA_pol_sigma_r2"/>
</dbReference>
<evidence type="ECO:0000256" key="1">
    <source>
        <dbReference type="ARBA" id="ARBA00010641"/>
    </source>
</evidence>
<dbReference type="InterPro" id="IPR013324">
    <property type="entry name" value="RNA_pol_sigma_r3/r4-like"/>
</dbReference>
<dbReference type="Gene3D" id="1.10.1740.10">
    <property type="match status" value="1"/>
</dbReference>
<dbReference type="GO" id="GO:0006352">
    <property type="term" value="P:DNA-templated transcription initiation"/>
    <property type="evidence" value="ECO:0007669"/>
    <property type="project" value="InterPro"/>
</dbReference>
<keyword evidence="3" id="KW-0731">Sigma factor</keyword>
<gene>
    <name evidence="8" type="ORF">HOP12_09355</name>
</gene>
<dbReference type="GO" id="GO:0016987">
    <property type="term" value="F:sigma factor activity"/>
    <property type="evidence" value="ECO:0007669"/>
    <property type="project" value="UniProtKB-KW"/>
</dbReference>
<dbReference type="InterPro" id="IPR036388">
    <property type="entry name" value="WH-like_DNA-bd_sf"/>
</dbReference>
<dbReference type="PANTHER" id="PTHR43133">
    <property type="entry name" value="RNA POLYMERASE ECF-TYPE SIGMA FACTO"/>
    <property type="match status" value="1"/>
</dbReference>
<dbReference type="InterPro" id="IPR013249">
    <property type="entry name" value="RNA_pol_sigma70_r4_t2"/>
</dbReference>
<sequence length="187" mass="20719">MNDNAPSNFGMDAAEEHRLLQRARRGDRASYLVLVQNHLRPVYRLAFALTRDVTRARELTRETFVRARQGVRYMPEAASIYPWLARITRNLALSNVAAPDLEYLTLALPAVENDQLDVDVAMRYLTAVASLEPDDQLALALRVVERLPYSDIEAVLQTAPGSILTRLSNARAALTAALPPVSGEHAA</sequence>
<dbReference type="AlphaFoldDB" id="A0A849SG77"/>
<keyword evidence="2" id="KW-0805">Transcription regulation</keyword>
<reference evidence="8 9" key="1">
    <citation type="submission" date="2020-04" db="EMBL/GenBank/DDBJ databases">
        <title>Metagenomic profiling of ammonia- and methane-oxidizing microorganisms in a Dutch drinking water treatment plant.</title>
        <authorList>
            <person name="Poghosyan L."/>
            <person name="Leucker S."/>
        </authorList>
    </citation>
    <scope>NUCLEOTIDE SEQUENCE [LARGE SCALE GENOMIC DNA]</scope>
    <source>
        <strain evidence="8">S-RSF-IL-03</strain>
    </source>
</reference>
<dbReference type="InterPro" id="IPR039425">
    <property type="entry name" value="RNA_pol_sigma-70-like"/>
</dbReference>
<dbReference type="InterPro" id="IPR007627">
    <property type="entry name" value="RNA_pol_sigma70_r2"/>
</dbReference>
<evidence type="ECO:0000259" key="6">
    <source>
        <dbReference type="Pfam" id="PF04542"/>
    </source>
</evidence>
<dbReference type="PANTHER" id="PTHR43133:SF8">
    <property type="entry name" value="RNA POLYMERASE SIGMA FACTOR HI_1459-RELATED"/>
    <property type="match status" value="1"/>
</dbReference>
<dbReference type="Pfam" id="PF08281">
    <property type="entry name" value="Sigma70_r4_2"/>
    <property type="match status" value="1"/>
</dbReference>
<keyword evidence="4" id="KW-0238">DNA-binding</keyword>
<protein>
    <submittedName>
        <fullName evidence="8">RNA polymerase sigma factor</fullName>
    </submittedName>
</protein>
<dbReference type="SUPFAM" id="SSF88659">
    <property type="entry name" value="Sigma3 and sigma4 domains of RNA polymerase sigma factors"/>
    <property type="match status" value="1"/>
</dbReference>
<accession>A0A849SG77</accession>
<feature type="domain" description="RNA polymerase sigma factor 70 region 4 type 2" evidence="7">
    <location>
        <begin position="123"/>
        <end position="174"/>
    </location>
</feature>
<dbReference type="Proteomes" id="UP000580839">
    <property type="component" value="Unassembled WGS sequence"/>
</dbReference>